<evidence type="ECO:0000256" key="5">
    <source>
        <dbReference type="ARBA" id="ARBA00023136"/>
    </source>
</evidence>
<organism evidence="7 8">
    <name type="scientific">Octodon degus</name>
    <name type="common">Degu</name>
    <name type="synonym">Sciurus degus</name>
    <dbReference type="NCBI Taxonomy" id="10160"/>
    <lineage>
        <taxon>Eukaryota</taxon>
        <taxon>Metazoa</taxon>
        <taxon>Chordata</taxon>
        <taxon>Craniata</taxon>
        <taxon>Vertebrata</taxon>
        <taxon>Euteleostomi</taxon>
        <taxon>Mammalia</taxon>
        <taxon>Eutheria</taxon>
        <taxon>Euarchontoglires</taxon>
        <taxon>Glires</taxon>
        <taxon>Rodentia</taxon>
        <taxon>Hystricomorpha</taxon>
        <taxon>Octodontidae</taxon>
        <taxon>Octodon</taxon>
    </lineage>
</organism>
<gene>
    <name evidence="8" type="primary">LOC101592196</name>
</gene>
<name>A0A6P6F3P3_OCTDE</name>
<evidence type="ECO:0000313" key="8">
    <source>
        <dbReference type="RefSeq" id="XP_023578828.1"/>
    </source>
</evidence>
<sequence>MELGAAENSLQLVDATARVRWNRPQGGRRPKTKLKLVEVTQHINQYTSCLMYRCAVQTAAAILPPGVAKEVQRVLKCLEESEDDIISWGALLQQDSNDDAEDVSLFDAEEVTANRPNRGRIRHPGASFFHFFFRVSTIIVYYSLLCELLSSSVTARRITILLVLSCDFGAEKNVTGRLMVGLRLWNHTDEVGKSHWVFESRKATSQEIKWLVVVIMGVVPGGANLCGYIRHNVGSRKNLTSMATSYLGKQFLRQNIGDKQTS</sequence>
<dbReference type="GeneID" id="101592196"/>
<protein>
    <recommendedName>
        <fullName evidence="6">Golgi apparatus membrane protein TVP23 homolog</fullName>
    </recommendedName>
</protein>
<keyword evidence="3" id="KW-0812">Transmembrane</keyword>
<proteinExistence type="inferred from homology"/>
<dbReference type="InterPro" id="IPR008564">
    <property type="entry name" value="TVP23-like"/>
</dbReference>
<dbReference type="InParanoid" id="A0A6P6F3P3"/>
<comment type="similarity">
    <text evidence="2 6">Belongs to the TVP23 family.</text>
</comment>
<dbReference type="PANTHER" id="PTHR13019:SF9">
    <property type="entry name" value="GOLGI APPARATUS MEMBRANE PROTEIN TVP23 HOMOLOG B"/>
    <property type="match status" value="1"/>
</dbReference>
<dbReference type="RefSeq" id="XP_023578828.1">
    <property type="nucleotide sequence ID" value="XM_023723060.1"/>
</dbReference>
<dbReference type="AlphaFoldDB" id="A0A6P6F3P3"/>
<dbReference type="Pfam" id="PF05832">
    <property type="entry name" value="DUF846"/>
    <property type="match status" value="1"/>
</dbReference>
<evidence type="ECO:0000256" key="4">
    <source>
        <dbReference type="ARBA" id="ARBA00022989"/>
    </source>
</evidence>
<keyword evidence="5" id="KW-0472">Membrane</keyword>
<dbReference type="GO" id="GO:0000139">
    <property type="term" value="C:Golgi membrane"/>
    <property type="evidence" value="ECO:0007669"/>
    <property type="project" value="TreeGrafter"/>
</dbReference>
<keyword evidence="7" id="KW-1185">Reference proteome</keyword>
<dbReference type="GO" id="GO:0009306">
    <property type="term" value="P:protein secretion"/>
    <property type="evidence" value="ECO:0007669"/>
    <property type="project" value="TreeGrafter"/>
</dbReference>
<evidence type="ECO:0000256" key="6">
    <source>
        <dbReference type="RuleBase" id="RU361206"/>
    </source>
</evidence>
<comment type="subcellular location">
    <subcellularLocation>
        <location evidence="1 6">Membrane</location>
        <topology evidence="1 6">Multi-pass membrane protein</topology>
    </subcellularLocation>
</comment>
<evidence type="ECO:0000256" key="1">
    <source>
        <dbReference type="ARBA" id="ARBA00004141"/>
    </source>
</evidence>
<evidence type="ECO:0000313" key="7">
    <source>
        <dbReference type="Proteomes" id="UP000515203"/>
    </source>
</evidence>
<keyword evidence="4" id="KW-1133">Transmembrane helix</keyword>
<dbReference type="PANTHER" id="PTHR13019">
    <property type="entry name" value="GOLGI APPARATUS MEMBRANE PROTEIN TVP23"/>
    <property type="match status" value="1"/>
</dbReference>
<accession>A0A6P6F3P3</accession>
<dbReference type="Proteomes" id="UP000515203">
    <property type="component" value="Unplaced"/>
</dbReference>
<evidence type="ECO:0000256" key="3">
    <source>
        <dbReference type="ARBA" id="ARBA00022692"/>
    </source>
</evidence>
<dbReference type="GO" id="GO:0016192">
    <property type="term" value="P:vesicle-mediated transport"/>
    <property type="evidence" value="ECO:0007669"/>
    <property type="project" value="TreeGrafter"/>
</dbReference>
<reference evidence="8" key="1">
    <citation type="submission" date="2025-08" db="UniProtKB">
        <authorList>
            <consortium name="RefSeq"/>
        </authorList>
    </citation>
    <scope>IDENTIFICATION</scope>
</reference>
<evidence type="ECO:0000256" key="2">
    <source>
        <dbReference type="ARBA" id="ARBA00005467"/>
    </source>
</evidence>
<dbReference type="OrthoDB" id="2151161at2759"/>